<protein>
    <submittedName>
        <fullName evidence="1">Four helix bundle protein</fullName>
    </submittedName>
</protein>
<dbReference type="AlphaFoldDB" id="A0A4U1B6X9"/>
<gene>
    <name evidence="1" type="ORF">E8M12_05955</name>
</gene>
<dbReference type="OrthoDB" id="160990at2"/>
<accession>A0A4U1B6X9</accession>
<dbReference type="SUPFAM" id="SSF158446">
    <property type="entry name" value="IVS-encoded protein-like"/>
    <property type="match status" value="1"/>
</dbReference>
<dbReference type="EMBL" id="SWDB01000010">
    <property type="protein sequence ID" value="TKB46167.1"/>
    <property type="molecule type" value="Genomic_DNA"/>
</dbReference>
<organism evidence="1 2">
    <name type="scientific">Thalassotalea mangrovi</name>
    <dbReference type="NCBI Taxonomy" id="2572245"/>
    <lineage>
        <taxon>Bacteria</taxon>
        <taxon>Pseudomonadati</taxon>
        <taxon>Pseudomonadota</taxon>
        <taxon>Gammaproteobacteria</taxon>
        <taxon>Alteromonadales</taxon>
        <taxon>Colwelliaceae</taxon>
        <taxon>Thalassotalea</taxon>
    </lineage>
</organism>
<keyword evidence="2" id="KW-1185">Reference proteome</keyword>
<dbReference type="InterPro" id="IPR012657">
    <property type="entry name" value="23S_rRNA-intervening_sequence"/>
</dbReference>
<dbReference type="PANTHER" id="PTHR38471">
    <property type="entry name" value="FOUR HELIX BUNDLE PROTEIN"/>
    <property type="match status" value="1"/>
</dbReference>
<proteinExistence type="predicted"/>
<dbReference type="NCBIfam" id="NF008912">
    <property type="entry name" value="PRK12275.1-6"/>
    <property type="match status" value="1"/>
</dbReference>
<dbReference type="PANTHER" id="PTHR38471:SF2">
    <property type="entry name" value="FOUR HELIX BUNDLE PROTEIN"/>
    <property type="match status" value="1"/>
</dbReference>
<evidence type="ECO:0000313" key="1">
    <source>
        <dbReference type="EMBL" id="TKB46167.1"/>
    </source>
</evidence>
<dbReference type="CDD" id="cd16377">
    <property type="entry name" value="23S_rRNA_IVP_like"/>
    <property type="match status" value="1"/>
</dbReference>
<dbReference type="InterPro" id="IPR036583">
    <property type="entry name" value="23S_rRNA_IVS_sf"/>
</dbReference>
<dbReference type="Gene3D" id="1.20.1440.60">
    <property type="entry name" value="23S rRNA-intervening sequence"/>
    <property type="match status" value="1"/>
</dbReference>
<comment type="caution">
    <text evidence="1">The sequence shown here is derived from an EMBL/GenBank/DDBJ whole genome shotgun (WGS) entry which is preliminary data.</text>
</comment>
<dbReference type="NCBIfam" id="TIGR02436">
    <property type="entry name" value="four helix bundle protein"/>
    <property type="match status" value="1"/>
</dbReference>
<name>A0A4U1B6X9_9GAMM</name>
<sequence length="128" mass="14639">MYHEKLNVWQRSCNLSVEIYQLTNALSDFGFRNQITRSSLSVASNIAEGIEKPTINDKIKFLFIAKGSLAELKTQLVIGERIGYLSNQHVAKYKQETEELDRMLSGLIKKVESRRQASSKVESKRKAF</sequence>
<dbReference type="Pfam" id="PF05635">
    <property type="entry name" value="23S_rRNA_IVP"/>
    <property type="match status" value="1"/>
</dbReference>
<reference evidence="1 2" key="1">
    <citation type="submission" date="2019-04" db="EMBL/GenBank/DDBJ databases">
        <title>Thalassotalea guangxiensis sp. nov., isolated from sediment of the coastal wetland.</title>
        <authorList>
            <person name="Zheng S."/>
            <person name="Zhang D."/>
        </authorList>
    </citation>
    <scope>NUCLEOTIDE SEQUENCE [LARGE SCALE GENOMIC DNA]</scope>
    <source>
        <strain evidence="1 2">ZS-4</strain>
    </source>
</reference>
<dbReference type="Proteomes" id="UP000307999">
    <property type="component" value="Unassembled WGS sequence"/>
</dbReference>
<dbReference type="RefSeq" id="WP_136735175.1">
    <property type="nucleotide sequence ID" value="NZ_SWDB01000010.1"/>
</dbReference>
<evidence type="ECO:0000313" key="2">
    <source>
        <dbReference type="Proteomes" id="UP000307999"/>
    </source>
</evidence>